<evidence type="ECO:0000313" key="2">
    <source>
        <dbReference type="EMBL" id="OGY89487.1"/>
    </source>
</evidence>
<feature type="transmembrane region" description="Helical" evidence="1">
    <location>
        <begin position="50"/>
        <end position="74"/>
    </location>
</feature>
<gene>
    <name evidence="2" type="ORF">A2677_02845</name>
</gene>
<dbReference type="Proteomes" id="UP000177817">
    <property type="component" value="Unassembled WGS sequence"/>
</dbReference>
<name>A0A1G2BMK1_9BACT</name>
<accession>A0A1G2BMK1</accession>
<sequence length="137" mass="15167">MKMTTLSKGGTIAAIIYLVYACILIVFGFIRSGWETFAYFLWAGFPASIILIPLGAVLIFFIIPATVISVLVSMRVYYFLGTKIEQYAVRYHLGSSARVIVNKINPIGKHTSATFTVKMLFIGLFFAIMTIIAINAL</sequence>
<feature type="transmembrane region" description="Helical" evidence="1">
    <location>
        <begin position="115"/>
        <end position="134"/>
    </location>
</feature>
<comment type="caution">
    <text evidence="2">The sequence shown here is derived from an EMBL/GenBank/DDBJ whole genome shotgun (WGS) entry which is preliminary data.</text>
</comment>
<keyword evidence="1" id="KW-0472">Membrane</keyword>
<keyword evidence="1" id="KW-0812">Transmembrane</keyword>
<evidence type="ECO:0000313" key="3">
    <source>
        <dbReference type="Proteomes" id="UP000177817"/>
    </source>
</evidence>
<dbReference type="AlphaFoldDB" id="A0A1G2BMK1"/>
<keyword evidence="1" id="KW-1133">Transmembrane helix</keyword>
<dbReference type="EMBL" id="MHKK01000032">
    <property type="protein sequence ID" value="OGY89487.1"/>
    <property type="molecule type" value="Genomic_DNA"/>
</dbReference>
<dbReference type="PROSITE" id="PS51257">
    <property type="entry name" value="PROKAR_LIPOPROTEIN"/>
    <property type="match status" value="1"/>
</dbReference>
<reference evidence="2 3" key="1">
    <citation type="journal article" date="2016" name="Nat. Commun.">
        <title>Thousands of microbial genomes shed light on interconnected biogeochemical processes in an aquifer system.</title>
        <authorList>
            <person name="Anantharaman K."/>
            <person name="Brown C.T."/>
            <person name="Hug L.A."/>
            <person name="Sharon I."/>
            <person name="Castelle C.J."/>
            <person name="Probst A.J."/>
            <person name="Thomas B.C."/>
            <person name="Singh A."/>
            <person name="Wilkins M.J."/>
            <person name="Karaoz U."/>
            <person name="Brodie E.L."/>
            <person name="Williams K.H."/>
            <person name="Hubbard S.S."/>
            <person name="Banfield J.F."/>
        </authorList>
    </citation>
    <scope>NUCLEOTIDE SEQUENCE [LARGE SCALE GENOMIC DNA]</scope>
</reference>
<proteinExistence type="predicted"/>
<feature type="transmembrane region" description="Helical" evidence="1">
    <location>
        <begin position="12"/>
        <end position="30"/>
    </location>
</feature>
<organism evidence="2 3">
    <name type="scientific">Candidatus Komeilibacteria bacterium RIFCSPHIGHO2_01_FULL_52_14</name>
    <dbReference type="NCBI Taxonomy" id="1798549"/>
    <lineage>
        <taxon>Bacteria</taxon>
        <taxon>Candidatus Komeiliibacteriota</taxon>
    </lineage>
</organism>
<evidence type="ECO:0000256" key="1">
    <source>
        <dbReference type="SAM" id="Phobius"/>
    </source>
</evidence>
<protein>
    <submittedName>
        <fullName evidence="2">Uncharacterized protein</fullName>
    </submittedName>
</protein>